<proteinExistence type="predicted"/>
<protein>
    <submittedName>
        <fullName evidence="2">Uncharacterized protein</fullName>
    </submittedName>
</protein>
<keyword evidence="3" id="KW-1185">Reference proteome</keyword>
<gene>
    <name evidence="2" type="ORF">LY79DRAFT_572046</name>
</gene>
<evidence type="ECO:0000313" key="3">
    <source>
        <dbReference type="Proteomes" id="UP001230504"/>
    </source>
</evidence>
<dbReference type="RefSeq" id="XP_060407601.1">
    <property type="nucleotide sequence ID" value="XM_060559309.1"/>
</dbReference>
<dbReference type="Proteomes" id="UP001230504">
    <property type="component" value="Unassembled WGS sequence"/>
</dbReference>
<sequence length="84" mass="8420">MKLSIYMVFAVVAAVATAKSCSTPDGPGECLENDFCQVTLVRYSGSCPDSAECSTSDGIGSCSGAGSVCLVNKGSPSNDCVNGV</sequence>
<reference evidence="2" key="1">
    <citation type="submission" date="2021-06" db="EMBL/GenBank/DDBJ databases">
        <title>Comparative genomics, transcriptomics and evolutionary studies reveal genomic signatures of adaptation to plant cell wall in hemibiotrophic fungi.</title>
        <authorList>
            <consortium name="DOE Joint Genome Institute"/>
            <person name="Baroncelli R."/>
            <person name="Diaz J.F."/>
            <person name="Benocci T."/>
            <person name="Peng M."/>
            <person name="Battaglia E."/>
            <person name="Haridas S."/>
            <person name="Andreopoulos W."/>
            <person name="Labutti K."/>
            <person name="Pangilinan J."/>
            <person name="Floch G.L."/>
            <person name="Makela M.R."/>
            <person name="Henrissat B."/>
            <person name="Grigoriev I.V."/>
            <person name="Crouch J.A."/>
            <person name="De Vries R.P."/>
            <person name="Sukno S.A."/>
            <person name="Thon M.R."/>
        </authorList>
    </citation>
    <scope>NUCLEOTIDE SEQUENCE</scope>
    <source>
        <strain evidence="2">CBS 125086</strain>
    </source>
</reference>
<dbReference type="GeneID" id="85443549"/>
<comment type="caution">
    <text evidence="2">The sequence shown here is derived from an EMBL/GenBank/DDBJ whole genome shotgun (WGS) entry which is preliminary data.</text>
</comment>
<organism evidence="2 3">
    <name type="scientific">Colletotrichum navitas</name>
    <dbReference type="NCBI Taxonomy" id="681940"/>
    <lineage>
        <taxon>Eukaryota</taxon>
        <taxon>Fungi</taxon>
        <taxon>Dikarya</taxon>
        <taxon>Ascomycota</taxon>
        <taxon>Pezizomycotina</taxon>
        <taxon>Sordariomycetes</taxon>
        <taxon>Hypocreomycetidae</taxon>
        <taxon>Glomerellales</taxon>
        <taxon>Glomerellaceae</taxon>
        <taxon>Colletotrichum</taxon>
        <taxon>Colletotrichum graminicola species complex</taxon>
    </lineage>
</organism>
<evidence type="ECO:0000313" key="2">
    <source>
        <dbReference type="EMBL" id="KAK1569348.1"/>
    </source>
</evidence>
<evidence type="ECO:0000256" key="1">
    <source>
        <dbReference type="SAM" id="SignalP"/>
    </source>
</evidence>
<accession>A0AAD8PLK7</accession>
<name>A0AAD8PLK7_9PEZI</name>
<feature type="chain" id="PRO_5041959574" evidence="1">
    <location>
        <begin position="19"/>
        <end position="84"/>
    </location>
</feature>
<keyword evidence="1" id="KW-0732">Signal</keyword>
<dbReference type="AlphaFoldDB" id="A0AAD8PLK7"/>
<dbReference type="EMBL" id="JAHLJV010000138">
    <property type="protein sequence ID" value="KAK1569348.1"/>
    <property type="molecule type" value="Genomic_DNA"/>
</dbReference>
<feature type="signal peptide" evidence="1">
    <location>
        <begin position="1"/>
        <end position="18"/>
    </location>
</feature>